<evidence type="ECO:0000313" key="2">
    <source>
        <dbReference type="Proteomes" id="UP000694844"/>
    </source>
</evidence>
<evidence type="ECO:0000313" key="3">
    <source>
        <dbReference type="RefSeq" id="XP_022288930.1"/>
    </source>
</evidence>
<dbReference type="GeneID" id="111101013"/>
<reference evidence="3" key="1">
    <citation type="submission" date="2025-08" db="UniProtKB">
        <authorList>
            <consortium name="RefSeq"/>
        </authorList>
    </citation>
    <scope>IDENTIFICATION</scope>
    <source>
        <tissue evidence="3">Whole sample</tissue>
    </source>
</reference>
<feature type="region of interest" description="Disordered" evidence="1">
    <location>
        <begin position="1"/>
        <end position="20"/>
    </location>
</feature>
<keyword evidence="2" id="KW-1185">Reference proteome</keyword>
<name>A0A8B8ACP2_CRAVI</name>
<gene>
    <name evidence="3" type="primary">LOC111101013</name>
</gene>
<proteinExistence type="predicted"/>
<evidence type="ECO:0000256" key="1">
    <source>
        <dbReference type="SAM" id="MobiDB-lite"/>
    </source>
</evidence>
<dbReference type="RefSeq" id="XP_022288930.1">
    <property type="nucleotide sequence ID" value="XM_022433222.1"/>
</dbReference>
<protein>
    <submittedName>
        <fullName evidence="3">Uncharacterized protein LOC111101013</fullName>
    </submittedName>
</protein>
<dbReference type="KEGG" id="cvn:111101013"/>
<dbReference type="Proteomes" id="UP000694844">
    <property type="component" value="Chromosome 6"/>
</dbReference>
<sequence>MGNTTAAPFEAQVSNNGDSSTCIDAEDESLLIRPCNSSKGKRRAQPLCDGTVHSETQRLIEIEEEKLTIKRKRLAVEQEKLEVMKNCLDLLQTYCISSQSAQNLLSSM</sequence>
<accession>A0A8B8ACP2</accession>
<organism evidence="2 3">
    <name type="scientific">Crassostrea virginica</name>
    <name type="common">Eastern oyster</name>
    <dbReference type="NCBI Taxonomy" id="6565"/>
    <lineage>
        <taxon>Eukaryota</taxon>
        <taxon>Metazoa</taxon>
        <taxon>Spiralia</taxon>
        <taxon>Lophotrochozoa</taxon>
        <taxon>Mollusca</taxon>
        <taxon>Bivalvia</taxon>
        <taxon>Autobranchia</taxon>
        <taxon>Pteriomorphia</taxon>
        <taxon>Ostreida</taxon>
        <taxon>Ostreoidea</taxon>
        <taxon>Ostreidae</taxon>
        <taxon>Crassostrea</taxon>
    </lineage>
</organism>
<dbReference type="AlphaFoldDB" id="A0A8B8ACP2"/>